<keyword evidence="3" id="KW-1185">Reference proteome</keyword>
<feature type="compositionally biased region" description="Polar residues" evidence="1">
    <location>
        <begin position="44"/>
        <end position="55"/>
    </location>
</feature>
<protein>
    <submittedName>
        <fullName evidence="2">Uncharacterized protein</fullName>
    </submittedName>
</protein>
<dbReference type="Proteomes" id="UP001153076">
    <property type="component" value="Unassembled WGS sequence"/>
</dbReference>
<comment type="caution">
    <text evidence="2">The sequence shown here is derived from an EMBL/GenBank/DDBJ whole genome shotgun (WGS) entry which is preliminary data.</text>
</comment>
<gene>
    <name evidence="2" type="ORF">Cgig2_015875</name>
</gene>
<proteinExistence type="predicted"/>
<dbReference type="AlphaFoldDB" id="A0A9Q1GRC6"/>
<evidence type="ECO:0000313" key="3">
    <source>
        <dbReference type="Proteomes" id="UP001153076"/>
    </source>
</evidence>
<evidence type="ECO:0000256" key="1">
    <source>
        <dbReference type="SAM" id="MobiDB-lite"/>
    </source>
</evidence>
<organism evidence="2 3">
    <name type="scientific">Carnegiea gigantea</name>
    <dbReference type="NCBI Taxonomy" id="171969"/>
    <lineage>
        <taxon>Eukaryota</taxon>
        <taxon>Viridiplantae</taxon>
        <taxon>Streptophyta</taxon>
        <taxon>Embryophyta</taxon>
        <taxon>Tracheophyta</taxon>
        <taxon>Spermatophyta</taxon>
        <taxon>Magnoliopsida</taxon>
        <taxon>eudicotyledons</taxon>
        <taxon>Gunneridae</taxon>
        <taxon>Pentapetalae</taxon>
        <taxon>Caryophyllales</taxon>
        <taxon>Cactineae</taxon>
        <taxon>Cactaceae</taxon>
        <taxon>Cactoideae</taxon>
        <taxon>Echinocereeae</taxon>
        <taxon>Carnegiea</taxon>
    </lineage>
</organism>
<feature type="region of interest" description="Disordered" evidence="1">
    <location>
        <begin position="1"/>
        <end position="25"/>
    </location>
</feature>
<name>A0A9Q1GRC6_9CARY</name>
<evidence type="ECO:0000313" key="2">
    <source>
        <dbReference type="EMBL" id="KAJ8425501.1"/>
    </source>
</evidence>
<accession>A0A9Q1GRC6</accession>
<dbReference type="EMBL" id="JAKOGI010001460">
    <property type="protein sequence ID" value="KAJ8425501.1"/>
    <property type="molecule type" value="Genomic_DNA"/>
</dbReference>
<reference evidence="2" key="1">
    <citation type="submission" date="2022-04" db="EMBL/GenBank/DDBJ databases">
        <title>Carnegiea gigantea Genome sequencing and assembly v2.</title>
        <authorList>
            <person name="Copetti D."/>
            <person name="Sanderson M.J."/>
            <person name="Burquez A."/>
            <person name="Wojciechowski M.F."/>
        </authorList>
    </citation>
    <scope>NUCLEOTIDE SEQUENCE</scope>
    <source>
        <strain evidence="2">SGP5-SGP5p</strain>
        <tissue evidence="2">Aerial part</tissue>
    </source>
</reference>
<feature type="region of interest" description="Disordered" evidence="1">
    <location>
        <begin position="44"/>
        <end position="72"/>
    </location>
</feature>
<sequence length="166" mass="18104">MPLDDEGPDNAATAATKASMIRTRGNRRQANEVLLSPGLLTWNPSNSSYLGGNNDSARRQSKRASKEDGDYMPLEDEGLDNIVATTTKASKSRTIVDTRTIRARAISGQANDVMLSPVDIFNGSSQQVRRDNAAPSSVRQGKCSLLGYLLLLIFLYLHNSVRSICF</sequence>